<protein>
    <submittedName>
        <fullName evidence="1">Carbohydrate binding domain protein</fullName>
    </submittedName>
</protein>
<dbReference type="RefSeq" id="WP_030031935.1">
    <property type="nucleotide sequence ID" value="NZ_BA000058.1"/>
</dbReference>
<dbReference type="Proteomes" id="UP000054164">
    <property type="component" value="Unassembled WGS sequence"/>
</dbReference>
<evidence type="ECO:0000313" key="1">
    <source>
        <dbReference type="EMBL" id="BAO04863.1"/>
    </source>
</evidence>
<gene>
    <name evidence="1" type="ORF">CBO05P1_144</name>
</gene>
<dbReference type="HOGENOM" id="CLU_643566_0_0_9"/>
<organism evidence="1">
    <name type="scientific">Clostridium botulinum B str. Osaka05</name>
    <dbReference type="NCBI Taxonomy" id="1407017"/>
    <lineage>
        <taxon>Bacteria</taxon>
        <taxon>Bacillati</taxon>
        <taxon>Bacillota</taxon>
        <taxon>Clostridia</taxon>
        <taxon>Eubacteriales</taxon>
        <taxon>Clostridiaceae</taxon>
        <taxon>Clostridium</taxon>
    </lineage>
</organism>
<dbReference type="AlphaFoldDB" id="A0A060N8Q9"/>
<dbReference type="EMBL" id="BA000058">
    <property type="protein sequence ID" value="BAO04863.1"/>
    <property type="molecule type" value="Genomic_DNA"/>
</dbReference>
<name>A0A060N8Q9_CLOBO</name>
<sequence length="426" mass="48710">MNISFEALSSKPLEAVEGRIYFIKEKEDINLYLGESDKTLQYIGKQLGDSSILPTELQGKSIMEMFAYLFQYANRNKNNLKVLVGNSIGIDYLTKTDEEISNDIINRKDLICKALSNKGVIATKSDELSTYANKINSIVQNSQIKNTKLNIKKGETKQIILTNPTDIQNVCTSVLEYRAGGENIVKYDCGFNNGDSTSFEYAPNIIFDGKMKQDNKVIDDTFIKIQENESFTEYLYHINKSLFHTLDKIDSYEEKDIEKVKLTGTYFPTLVKASDDIDLNGINKINKIIWLASDGDISKNRLIFSLDSGLTWKSYDISNKTSIDIDINNLFEVEDKGLTVNQVNNLTIEDLDILRDNNPKIRFGYYLEKNNAFDELYNDNISITVDMKGRDIPSINYTWSFNKDEKTITYKFIEDGTYTIIYVDND</sequence>
<proteinExistence type="predicted"/>
<accession>A0A060N8Q9</accession>
<reference evidence="1" key="1">
    <citation type="submission" date="2013-10" db="EMBL/GenBank/DDBJ databases">
        <title>Draft genome sequence of Clostridium botulinum type B strain Osaka05.</title>
        <authorList>
            <person name="Sakaguchi Y."/>
            <person name="Hosomi K."/>
            <person name="Uchiyama J."/>
            <person name="Ogura Y."/>
            <person name="Sakaguchi M."/>
            <person name="Kohda T."/>
            <person name="Mukamoto M."/>
            <person name="Misawa N."/>
            <person name="Matsuzaki S."/>
            <person name="Hayashi T."/>
            <person name="Kozaki S."/>
        </authorList>
    </citation>
    <scope>NUCLEOTIDE SEQUENCE</scope>
    <source>
        <strain evidence="1">Osaka05</strain>
    </source>
</reference>